<dbReference type="HOGENOM" id="CLU_1641647_0_0_12"/>
<keyword evidence="2" id="KW-0378">Hydrolase</keyword>
<evidence type="ECO:0000313" key="3">
    <source>
        <dbReference type="Proteomes" id="UP000001847"/>
    </source>
</evidence>
<reference evidence="2 3" key="1">
    <citation type="journal article" date="2008" name="PLoS ONE">
        <title>Genome sequence of the saprophyte Leptospira biflexa provides insights into the evolution of Leptospira and the pathogenesis of leptospirosis.</title>
        <authorList>
            <person name="Picardeau M."/>
            <person name="Bulach D.M."/>
            <person name="Bouchier C."/>
            <person name="Zuerner R.L."/>
            <person name="Zidane N."/>
            <person name="Wilson P.J."/>
            <person name="Creno S."/>
            <person name="Kuczek E.S."/>
            <person name="Bommezzadri S."/>
            <person name="Davis J.C."/>
            <person name="McGrath A."/>
            <person name="Johnson M.J."/>
            <person name="Boursaux-Eude C."/>
            <person name="Seemann T."/>
            <person name="Rouy Z."/>
            <person name="Coppel R.L."/>
            <person name="Rood J.I."/>
            <person name="Lajus A."/>
            <person name="Davies J.K."/>
            <person name="Medigue C."/>
            <person name="Adler B."/>
        </authorList>
    </citation>
    <scope>NUCLEOTIDE SEQUENCE [LARGE SCALE GENOMIC DNA]</scope>
    <source>
        <strain evidence="3">Patoc 1 / ATCC 23582 / Paris</strain>
    </source>
</reference>
<dbReference type="GO" id="GO:0016798">
    <property type="term" value="F:hydrolase activity, acting on glycosyl bonds"/>
    <property type="evidence" value="ECO:0007669"/>
    <property type="project" value="UniProtKB-KW"/>
</dbReference>
<dbReference type="EMBL" id="CP000786">
    <property type="protein sequence ID" value="ABZ97643.1"/>
    <property type="molecule type" value="Genomic_DNA"/>
</dbReference>
<keyword evidence="3" id="KW-1185">Reference proteome</keyword>
<dbReference type="InterPro" id="IPR019301">
    <property type="entry name" value="Flagellar_prot_FlgJ_N"/>
</dbReference>
<dbReference type="EC" id="3.2.1.-" evidence="2"/>
<evidence type="ECO:0000259" key="1">
    <source>
        <dbReference type="Pfam" id="PF10135"/>
    </source>
</evidence>
<dbReference type="KEGG" id="lbi:LEPBI_I1536"/>
<keyword evidence="2" id="KW-0326">Glycosidase</keyword>
<feature type="domain" description="Flagellar protein FlgJ N-terminal" evidence="1">
    <location>
        <begin position="99"/>
        <end position="147"/>
    </location>
</feature>
<dbReference type="Pfam" id="PF10135">
    <property type="entry name" value="Rod-binding"/>
    <property type="match status" value="1"/>
</dbReference>
<proteinExistence type="predicted"/>
<protein>
    <submittedName>
        <fullName evidence="2">Peptidoglycan hydrolase FlgJ (Muramidase FlgJ)</fullName>
        <ecNumber evidence="2">3.2.1.-</ecNumber>
    </submittedName>
</protein>
<dbReference type="BioCyc" id="LBIF456481:LEPBI_RS07560-MONOMER"/>
<dbReference type="Proteomes" id="UP000001847">
    <property type="component" value="Chromosome I"/>
</dbReference>
<name>B0SQI5_LEPBP</name>
<evidence type="ECO:0000313" key="2">
    <source>
        <dbReference type="EMBL" id="ABZ97643.1"/>
    </source>
</evidence>
<dbReference type="OrthoDB" id="9796740at2"/>
<dbReference type="AlphaFoldDB" id="B0SQI5"/>
<dbReference type="RefSeq" id="WP_012388522.1">
    <property type="nucleotide sequence ID" value="NC_010602.1"/>
</dbReference>
<gene>
    <name evidence="2" type="primary">flgJ</name>
    <name evidence="2" type="ordered locus">LEPBI_I1536</name>
</gene>
<organism evidence="2 3">
    <name type="scientific">Leptospira biflexa serovar Patoc (strain Patoc 1 / ATCC 23582 / Paris)</name>
    <dbReference type="NCBI Taxonomy" id="456481"/>
    <lineage>
        <taxon>Bacteria</taxon>
        <taxon>Pseudomonadati</taxon>
        <taxon>Spirochaetota</taxon>
        <taxon>Spirochaetia</taxon>
        <taxon>Leptospirales</taxon>
        <taxon>Leptospiraceae</taxon>
        <taxon>Leptospira</taxon>
    </lineage>
</organism>
<sequence length="161" mass="18714">MDIHKIQDYSGRLSRSHDESILHRMKTLGDPKRNEIPKEGVSEFQNLLETHEGLMGKVSSSSLRVPQNIREEISIDPYRKKLYDASVEFESVFVKMMLKEMKNTIHKEKLIDGGYAEEIFEDLLYDEYAKNISQNESMGLAEEIYKQMSQSLPPVKKNPYL</sequence>
<accession>B0SQI5</accession>
<dbReference type="STRING" id="456481.LEPBI_I1536"/>